<organism evidence="2 3">
    <name type="scientific">Bizionia hallyeonensis</name>
    <dbReference type="NCBI Taxonomy" id="1123757"/>
    <lineage>
        <taxon>Bacteria</taxon>
        <taxon>Pseudomonadati</taxon>
        <taxon>Bacteroidota</taxon>
        <taxon>Flavobacteriia</taxon>
        <taxon>Flavobacteriales</taxon>
        <taxon>Flavobacteriaceae</taxon>
        <taxon>Bizionia</taxon>
    </lineage>
</organism>
<keyword evidence="3" id="KW-1185">Reference proteome</keyword>
<dbReference type="SMART" id="SM00530">
    <property type="entry name" value="HTH_XRE"/>
    <property type="match status" value="1"/>
</dbReference>
<dbReference type="PROSITE" id="PS50943">
    <property type="entry name" value="HTH_CROC1"/>
    <property type="match status" value="1"/>
</dbReference>
<reference evidence="3" key="1">
    <citation type="journal article" date="2019" name="Int. J. Syst. Evol. Microbiol.">
        <title>The Global Catalogue of Microorganisms (GCM) 10K type strain sequencing project: providing services to taxonomists for standard genome sequencing and annotation.</title>
        <authorList>
            <consortium name="The Broad Institute Genomics Platform"/>
            <consortium name="The Broad Institute Genome Sequencing Center for Infectious Disease"/>
            <person name="Wu L."/>
            <person name="Ma J."/>
        </authorList>
    </citation>
    <scope>NUCLEOTIDE SEQUENCE [LARGE SCALE GENOMIC DNA]</scope>
    <source>
        <strain evidence="3">JCM 17978</strain>
    </source>
</reference>
<name>A0ABW0C7N6_9FLAO</name>
<dbReference type="InterPro" id="IPR010982">
    <property type="entry name" value="Lambda_DNA-bd_dom_sf"/>
</dbReference>
<dbReference type="SUPFAM" id="SSF47413">
    <property type="entry name" value="lambda repressor-like DNA-binding domains"/>
    <property type="match status" value="1"/>
</dbReference>
<protein>
    <submittedName>
        <fullName evidence="2">Helix-turn-helix domain-containing protein</fullName>
    </submittedName>
</protein>
<dbReference type="Gene3D" id="1.10.260.40">
    <property type="entry name" value="lambda repressor-like DNA-binding domains"/>
    <property type="match status" value="1"/>
</dbReference>
<gene>
    <name evidence="2" type="ORF">ACFPH8_08055</name>
</gene>
<evidence type="ECO:0000313" key="3">
    <source>
        <dbReference type="Proteomes" id="UP001596162"/>
    </source>
</evidence>
<sequence length="97" mass="11487">MEQIGIIIRAEREKRNLLLREASALLEIDQAILSKIERNERKATKEQILKFSETYNLDKEYLLVNWLSDKIYKNLENEEHALKALKVAEQKIKYGNK</sequence>
<dbReference type="CDD" id="cd00093">
    <property type="entry name" value="HTH_XRE"/>
    <property type="match status" value="1"/>
</dbReference>
<comment type="caution">
    <text evidence="2">The sequence shown here is derived from an EMBL/GenBank/DDBJ whole genome shotgun (WGS) entry which is preliminary data.</text>
</comment>
<dbReference type="RefSeq" id="WP_376860006.1">
    <property type="nucleotide sequence ID" value="NZ_JBHSLA010000003.1"/>
</dbReference>
<dbReference type="Pfam" id="PF01381">
    <property type="entry name" value="HTH_3"/>
    <property type="match status" value="1"/>
</dbReference>
<dbReference type="EMBL" id="JBHSLA010000003">
    <property type="protein sequence ID" value="MFC5195280.1"/>
    <property type="molecule type" value="Genomic_DNA"/>
</dbReference>
<evidence type="ECO:0000259" key="1">
    <source>
        <dbReference type="PROSITE" id="PS50943"/>
    </source>
</evidence>
<feature type="domain" description="HTH cro/C1-type" evidence="1">
    <location>
        <begin position="8"/>
        <end position="62"/>
    </location>
</feature>
<evidence type="ECO:0000313" key="2">
    <source>
        <dbReference type="EMBL" id="MFC5195280.1"/>
    </source>
</evidence>
<accession>A0ABW0C7N6</accession>
<dbReference type="InterPro" id="IPR001387">
    <property type="entry name" value="Cro/C1-type_HTH"/>
</dbReference>
<proteinExistence type="predicted"/>
<dbReference type="Proteomes" id="UP001596162">
    <property type="component" value="Unassembled WGS sequence"/>
</dbReference>